<keyword evidence="6" id="KW-1185">Reference proteome</keyword>
<dbReference type="SMART" id="SM00342">
    <property type="entry name" value="HTH_ARAC"/>
    <property type="match status" value="1"/>
</dbReference>
<evidence type="ECO:0000313" key="6">
    <source>
        <dbReference type="Proteomes" id="UP000830781"/>
    </source>
</evidence>
<dbReference type="Pfam" id="PF12833">
    <property type="entry name" value="HTH_18"/>
    <property type="match status" value="1"/>
</dbReference>
<keyword evidence="3" id="KW-0804">Transcription</keyword>
<dbReference type="PROSITE" id="PS01124">
    <property type="entry name" value="HTH_ARAC_FAMILY_2"/>
    <property type="match status" value="1"/>
</dbReference>
<evidence type="ECO:0000256" key="2">
    <source>
        <dbReference type="ARBA" id="ARBA00023125"/>
    </source>
</evidence>
<dbReference type="GO" id="GO:0043565">
    <property type="term" value="F:sequence-specific DNA binding"/>
    <property type="evidence" value="ECO:0007669"/>
    <property type="project" value="InterPro"/>
</dbReference>
<dbReference type="Gene3D" id="1.10.10.60">
    <property type="entry name" value="Homeodomain-like"/>
    <property type="match status" value="1"/>
</dbReference>
<reference evidence="6" key="1">
    <citation type="journal article" date="2022" name="Microorganisms">
        <title>Beyond the ABCs#Discovery of Three New Plasmid Types in Rhodobacterales (RepQ, RepY, RepW).</title>
        <authorList>
            <person name="Freese H.M."/>
            <person name="Ringel V."/>
            <person name="Overmann J."/>
            <person name="Petersen J."/>
        </authorList>
    </citation>
    <scope>NUCLEOTIDE SEQUENCE [LARGE SCALE GENOMIC DNA]</scope>
    <source>
        <strain evidence="6">DSM 110277</strain>
    </source>
</reference>
<evidence type="ECO:0000256" key="3">
    <source>
        <dbReference type="ARBA" id="ARBA00023163"/>
    </source>
</evidence>
<evidence type="ECO:0000259" key="4">
    <source>
        <dbReference type="PROSITE" id="PS01124"/>
    </source>
</evidence>
<dbReference type="EMBL" id="CP084959">
    <property type="protein sequence ID" value="UOA22139.1"/>
    <property type="molecule type" value="Genomic_DNA"/>
</dbReference>
<dbReference type="Proteomes" id="UP000830781">
    <property type="component" value="Chromosome"/>
</dbReference>
<keyword evidence="1" id="KW-0805">Transcription regulation</keyword>
<gene>
    <name evidence="5" type="primary">btr</name>
    <name evidence="5" type="ORF">DSM110277_00534</name>
</gene>
<dbReference type="InterPro" id="IPR018062">
    <property type="entry name" value="HTH_AraC-typ_CS"/>
</dbReference>
<protein>
    <submittedName>
        <fullName evidence="5">HTH-type transcriptional activator Btr</fullName>
    </submittedName>
</protein>
<dbReference type="GO" id="GO:0003700">
    <property type="term" value="F:DNA-binding transcription factor activity"/>
    <property type="evidence" value="ECO:0007669"/>
    <property type="project" value="InterPro"/>
</dbReference>
<dbReference type="PANTHER" id="PTHR46796">
    <property type="entry name" value="HTH-TYPE TRANSCRIPTIONAL ACTIVATOR RHAS-RELATED"/>
    <property type="match status" value="1"/>
</dbReference>
<dbReference type="PANTHER" id="PTHR46796:SF14">
    <property type="entry name" value="TRANSCRIPTIONAL REGULATORY PROTEIN"/>
    <property type="match status" value="1"/>
</dbReference>
<dbReference type="InterPro" id="IPR009057">
    <property type="entry name" value="Homeodomain-like_sf"/>
</dbReference>
<dbReference type="AlphaFoldDB" id="A0AAX3A8G3"/>
<evidence type="ECO:0000313" key="5">
    <source>
        <dbReference type="EMBL" id="UOA22139.1"/>
    </source>
</evidence>
<evidence type="ECO:0000256" key="1">
    <source>
        <dbReference type="ARBA" id="ARBA00023015"/>
    </source>
</evidence>
<sequence>MSENGFRILELSQRVVMSSAPLSKSYVPQVFVPRMEAQTRNLRTIKPLRFRPLSGAIADVWHVDGDQGGGGYYTAPDPRLVVFLDDTPPLIALRTGEGATAQFGTRAFFVPAGTPLWSKLGKAQRLSHIDFHFDAAALQTRLGAIGVSELPRRVMFAPEDSVLLTLSRLAASEVETPQRGTMVLEGLLQSLLGAVMDPLSQNALPASGGLSPQHMTAVRQYMAQNIFRPVGVGELADLAGLSESWFSRAFKQTSGLSPQRWIAECRVVAAKEMMADPGRPLADIAAATGFSDQAHLSRVFRRSVGVPPSQWRRDIQ</sequence>
<name>A0AAX3A8G3_9RHOB</name>
<proteinExistence type="predicted"/>
<feature type="domain" description="HTH araC/xylS-type" evidence="4">
    <location>
        <begin position="216"/>
        <end position="314"/>
    </location>
</feature>
<dbReference type="InterPro" id="IPR018060">
    <property type="entry name" value="HTH_AraC"/>
</dbReference>
<dbReference type="SUPFAM" id="SSF46689">
    <property type="entry name" value="Homeodomain-like"/>
    <property type="match status" value="2"/>
</dbReference>
<keyword evidence="2" id="KW-0238">DNA-binding</keyword>
<organism evidence="5 6">
    <name type="scientific">Sulfitobacter pontiacus</name>
    <dbReference type="NCBI Taxonomy" id="60137"/>
    <lineage>
        <taxon>Bacteria</taxon>
        <taxon>Pseudomonadati</taxon>
        <taxon>Pseudomonadota</taxon>
        <taxon>Alphaproteobacteria</taxon>
        <taxon>Rhodobacterales</taxon>
        <taxon>Roseobacteraceae</taxon>
        <taxon>Sulfitobacter</taxon>
    </lineage>
</organism>
<dbReference type="InterPro" id="IPR050204">
    <property type="entry name" value="AraC_XylS_family_regulators"/>
</dbReference>
<accession>A0AAX3A8G3</accession>
<dbReference type="PROSITE" id="PS00041">
    <property type="entry name" value="HTH_ARAC_FAMILY_1"/>
    <property type="match status" value="1"/>
</dbReference>